<reference evidence="1 2" key="1">
    <citation type="submission" date="2024-09" db="EMBL/GenBank/DDBJ databases">
        <title>Genome sequencing and assembly of Phytophthora oleae, isolate VK10A, causative agent of rot of olive drupes.</title>
        <authorList>
            <person name="Conti Taguali S."/>
            <person name="Riolo M."/>
            <person name="La Spada F."/>
            <person name="Cacciola S.O."/>
            <person name="Dionisio G."/>
        </authorList>
    </citation>
    <scope>NUCLEOTIDE SEQUENCE [LARGE SCALE GENOMIC DNA]</scope>
    <source>
        <strain evidence="1 2">VK10A</strain>
    </source>
</reference>
<dbReference type="PANTHER" id="PTHR46191">
    <property type="match status" value="1"/>
</dbReference>
<keyword evidence="2" id="KW-1185">Reference proteome</keyword>
<protein>
    <recommendedName>
        <fullName evidence="3">Haloacid dehalogenase-like hydrolase</fullName>
    </recommendedName>
</protein>
<dbReference type="NCBIfam" id="TIGR02252">
    <property type="entry name" value="DREG-2"/>
    <property type="match status" value="1"/>
</dbReference>
<dbReference type="AlphaFoldDB" id="A0ABD3EY42"/>
<dbReference type="InterPro" id="IPR006439">
    <property type="entry name" value="HAD-SF_hydro_IA"/>
</dbReference>
<evidence type="ECO:0000313" key="1">
    <source>
        <dbReference type="EMBL" id="KAL3659460.1"/>
    </source>
</evidence>
<dbReference type="Proteomes" id="UP001632037">
    <property type="component" value="Unassembled WGS sequence"/>
</dbReference>
<accession>A0ABD3EY42</accession>
<gene>
    <name evidence="1" type="ORF">V7S43_015452</name>
</gene>
<dbReference type="InterPro" id="IPR036412">
    <property type="entry name" value="HAD-like_sf"/>
</dbReference>
<dbReference type="PANTHER" id="PTHR46191:SF2">
    <property type="entry name" value="HALOACID DEHALOGENASE-LIKE HYDROLASE DOMAIN-CONTAINING PROTEIN 3"/>
    <property type="match status" value="1"/>
</dbReference>
<organism evidence="1 2">
    <name type="scientific">Phytophthora oleae</name>
    <dbReference type="NCBI Taxonomy" id="2107226"/>
    <lineage>
        <taxon>Eukaryota</taxon>
        <taxon>Sar</taxon>
        <taxon>Stramenopiles</taxon>
        <taxon>Oomycota</taxon>
        <taxon>Peronosporomycetes</taxon>
        <taxon>Peronosporales</taxon>
        <taxon>Peronosporaceae</taxon>
        <taxon>Phytophthora</taxon>
    </lineage>
</organism>
<dbReference type="Gene3D" id="3.40.50.1000">
    <property type="entry name" value="HAD superfamily/HAD-like"/>
    <property type="match status" value="1"/>
</dbReference>
<evidence type="ECO:0000313" key="2">
    <source>
        <dbReference type="Proteomes" id="UP001632037"/>
    </source>
</evidence>
<dbReference type="EMBL" id="JBIMZQ010000046">
    <property type="protein sequence ID" value="KAL3659460.1"/>
    <property type="molecule type" value="Genomic_DNA"/>
</dbReference>
<sequence>MVGRAWRYITLDATGTLMRPAEATGETYLRFWEAVSGQSFSSSRRTALVTDLTARFPAEFNLQSQRRPNFGADGVATSAFPWWRDLVLTIMKEADVAVHAEKSERFTRELYAHFGRPEAWTVFADVRPALDQLQTAGIRMGVISNFDERLEPLLDALGLRGYFDVVTTSFDQPHMKPHGSIFQSTFEQLQGKESDVDASQFLHVGDHFLRDYKAAQAVGAHARFVWRSTQKSPPVDVQEADVIPTLLQIE</sequence>
<evidence type="ECO:0008006" key="3">
    <source>
        <dbReference type="Google" id="ProtNLM"/>
    </source>
</evidence>
<dbReference type="Pfam" id="PF00702">
    <property type="entry name" value="Hydrolase"/>
    <property type="match status" value="1"/>
</dbReference>
<dbReference type="NCBIfam" id="TIGR01549">
    <property type="entry name" value="HAD-SF-IA-v1"/>
    <property type="match status" value="1"/>
</dbReference>
<dbReference type="SFLD" id="SFLDS00003">
    <property type="entry name" value="Haloacid_Dehalogenase"/>
    <property type="match status" value="1"/>
</dbReference>
<dbReference type="SFLD" id="SFLDG01129">
    <property type="entry name" value="C1.5:_HAD__Beta-PGM__Phosphata"/>
    <property type="match status" value="1"/>
</dbReference>
<dbReference type="InterPro" id="IPR011949">
    <property type="entry name" value="HAD-SF_hydro_IA_REG-2-like"/>
</dbReference>
<proteinExistence type="predicted"/>
<comment type="caution">
    <text evidence="1">The sequence shown here is derived from an EMBL/GenBank/DDBJ whole genome shotgun (WGS) entry which is preliminary data.</text>
</comment>
<dbReference type="SUPFAM" id="SSF56784">
    <property type="entry name" value="HAD-like"/>
    <property type="match status" value="1"/>
</dbReference>
<dbReference type="InterPro" id="IPR051828">
    <property type="entry name" value="HAD-like_hydrolase_domain"/>
</dbReference>
<dbReference type="InterPro" id="IPR044924">
    <property type="entry name" value="HAD-SF_hydro_IA_REG-2-like_cap"/>
</dbReference>
<dbReference type="InterPro" id="IPR023214">
    <property type="entry name" value="HAD_sf"/>
</dbReference>
<name>A0ABD3EY42_9STRA</name>
<dbReference type="Gene3D" id="1.10.150.720">
    <property type="entry name" value="Haloacid dehalogenase-like hydrolase"/>
    <property type="match status" value="1"/>
</dbReference>